<dbReference type="InterPro" id="IPR050228">
    <property type="entry name" value="Carboxylesterase_BioH"/>
</dbReference>
<sequence length="389" mass="42395">MSSALLPAATVFYSPSVGSPGRLKRRPLPPPAGQRRRTGGAGAGAGGWQLMPVVAANSSDGKGDEGSSFNPFGFVTDNPSSRSAIQLPESPAEDGNVGQMLYRIQDKGKEYGSYVKSGKFRWFVRETGSSDNCRGTIVFLHGAPTQSFSYRVVMAQMAEAGFHCFAPDWIGFGFSDKPQPGYGFDYTEKEFHEELEKLLAVLKIDSPFILVSQGFLVGSYGLTWALKNSEMVSKIVLLNGPLTASSPLPGLFQQLRIPLFGEFTCQNAVMAERFIEAGSAYMLKLEKADVYRLPYLASSGPGFALLEAARKADFKEISTRIATGFSSGRWEKPILLAWGVSDKYLAQSVAEEFQRGNPGLVKLKLIEGAGHMPQEDWPEKVVEAMKVFL</sequence>
<evidence type="ECO:0000313" key="3">
    <source>
        <dbReference type="EMBL" id="CAA2631240.1"/>
    </source>
</evidence>
<dbReference type="InterPro" id="IPR000639">
    <property type="entry name" value="Epox_hydrolase-like"/>
</dbReference>
<dbReference type="GO" id="GO:0009507">
    <property type="term" value="C:chloroplast"/>
    <property type="evidence" value="ECO:0007669"/>
    <property type="project" value="TreeGrafter"/>
</dbReference>
<dbReference type="Pfam" id="PF12697">
    <property type="entry name" value="Abhydrolase_6"/>
    <property type="match status" value="1"/>
</dbReference>
<dbReference type="PANTHER" id="PTHR43194:SF2">
    <property type="entry name" value="PEROXISOMAL MEMBRANE PROTEIN LPX1"/>
    <property type="match status" value="1"/>
</dbReference>
<dbReference type="InterPro" id="IPR000073">
    <property type="entry name" value="AB_hydrolase_1"/>
</dbReference>
<feature type="region of interest" description="Disordered" evidence="1">
    <location>
        <begin position="16"/>
        <end position="46"/>
    </location>
</feature>
<evidence type="ECO:0000313" key="4">
    <source>
        <dbReference type="EMBL" id="CAA7407553.1"/>
    </source>
</evidence>
<evidence type="ECO:0000313" key="5">
    <source>
        <dbReference type="Proteomes" id="UP000663760"/>
    </source>
</evidence>
<dbReference type="Gene3D" id="3.40.50.1820">
    <property type="entry name" value="alpha/beta hydrolase"/>
    <property type="match status" value="1"/>
</dbReference>
<dbReference type="PRINTS" id="PR00412">
    <property type="entry name" value="EPOXHYDRLASE"/>
</dbReference>
<dbReference type="PANTHER" id="PTHR43194">
    <property type="entry name" value="HYDROLASE ALPHA/BETA FOLD FAMILY"/>
    <property type="match status" value="1"/>
</dbReference>
<accession>A0A7I8LBZ8</accession>
<name>A0A7I8LBZ8_SPIIN</name>
<keyword evidence="5" id="KW-1185">Reference proteome</keyword>
<gene>
    <name evidence="3" type="ORF">SI7747_14016888</name>
    <name evidence="4" type="ORF">SI8410_14018231</name>
</gene>
<dbReference type="AlphaFoldDB" id="A0A7I8LBZ8"/>
<dbReference type="GO" id="GO:0003824">
    <property type="term" value="F:catalytic activity"/>
    <property type="evidence" value="ECO:0007669"/>
    <property type="project" value="InterPro"/>
</dbReference>
<dbReference type="FunFam" id="3.40.50.1820:FF:000168">
    <property type="entry name" value="Alpha/beta-Hydrolases superfamily protein"/>
    <property type="match status" value="1"/>
</dbReference>
<dbReference type="EMBL" id="LR746277">
    <property type="protein sequence ID" value="CAA7407553.1"/>
    <property type="molecule type" value="Genomic_DNA"/>
</dbReference>
<dbReference type="OrthoDB" id="6431331at2759"/>
<feature type="domain" description="AB hydrolase-1" evidence="2">
    <location>
        <begin position="137"/>
        <end position="384"/>
    </location>
</feature>
<organism evidence="4 5">
    <name type="scientific">Spirodela intermedia</name>
    <name type="common">Intermediate duckweed</name>
    <dbReference type="NCBI Taxonomy" id="51605"/>
    <lineage>
        <taxon>Eukaryota</taxon>
        <taxon>Viridiplantae</taxon>
        <taxon>Streptophyta</taxon>
        <taxon>Embryophyta</taxon>
        <taxon>Tracheophyta</taxon>
        <taxon>Spermatophyta</taxon>
        <taxon>Magnoliopsida</taxon>
        <taxon>Liliopsida</taxon>
        <taxon>Araceae</taxon>
        <taxon>Lemnoideae</taxon>
        <taxon>Spirodela</taxon>
    </lineage>
</organism>
<dbReference type="Proteomes" id="UP000663760">
    <property type="component" value="Chromosome 14"/>
</dbReference>
<dbReference type="InterPro" id="IPR029058">
    <property type="entry name" value="AB_hydrolase_fold"/>
</dbReference>
<dbReference type="EMBL" id="LR743601">
    <property type="protein sequence ID" value="CAA2631240.1"/>
    <property type="molecule type" value="Genomic_DNA"/>
</dbReference>
<reference evidence="4" key="1">
    <citation type="submission" date="2020-02" db="EMBL/GenBank/DDBJ databases">
        <authorList>
            <person name="Scholz U."/>
            <person name="Mascher M."/>
            <person name="Fiebig A."/>
        </authorList>
    </citation>
    <scope>NUCLEOTIDE SEQUENCE</scope>
</reference>
<evidence type="ECO:0000256" key="1">
    <source>
        <dbReference type="SAM" id="MobiDB-lite"/>
    </source>
</evidence>
<protein>
    <recommendedName>
        <fullName evidence="2">AB hydrolase-1 domain-containing protein</fullName>
    </recommendedName>
</protein>
<evidence type="ECO:0000259" key="2">
    <source>
        <dbReference type="Pfam" id="PF12697"/>
    </source>
</evidence>
<proteinExistence type="predicted"/>
<dbReference type="PRINTS" id="PR00111">
    <property type="entry name" value="ABHYDROLASE"/>
</dbReference>
<dbReference type="SUPFAM" id="SSF53474">
    <property type="entry name" value="alpha/beta-Hydrolases"/>
    <property type="match status" value="1"/>
</dbReference>